<feature type="non-terminal residue" evidence="2">
    <location>
        <position position="1"/>
    </location>
</feature>
<accession>A0AA40A6F1</accession>
<organism evidence="2 3">
    <name type="scientific">Lasiosphaeria miniovina</name>
    <dbReference type="NCBI Taxonomy" id="1954250"/>
    <lineage>
        <taxon>Eukaryota</taxon>
        <taxon>Fungi</taxon>
        <taxon>Dikarya</taxon>
        <taxon>Ascomycota</taxon>
        <taxon>Pezizomycotina</taxon>
        <taxon>Sordariomycetes</taxon>
        <taxon>Sordariomycetidae</taxon>
        <taxon>Sordariales</taxon>
        <taxon>Lasiosphaeriaceae</taxon>
        <taxon>Lasiosphaeria</taxon>
    </lineage>
</organism>
<dbReference type="Pfam" id="PF06985">
    <property type="entry name" value="HET"/>
    <property type="match status" value="1"/>
</dbReference>
<dbReference type="InterPro" id="IPR052895">
    <property type="entry name" value="HetReg/Transcr_Mod"/>
</dbReference>
<evidence type="ECO:0000313" key="2">
    <source>
        <dbReference type="EMBL" id="KAK0710171.1"/>
    </source>
</evidence>
<reference evidence="2" key="1">
    <citation type="submission" date="2023-06" db="EMBL/GenBank/DDBJ databases">
        <title>Genome-scale phylogeny and comparative genomics of the fungal order Sordariales.</title>
        <authorList>
            <consortium name="Lawrence Berkeley National Laboratory"/>
            <person name="Hensen N."/>
            <person name="Bonometti L."/>
            <person name="Westerberg I."/>
            <person name="Brannstrom I.O."/>
            <person name="Guillou S."/>
            <person name="Cros-Aarteil S."/>
            <person name="Calhoun S."/>
            <person name="Haridas S."/>
            <person name="Kuo A."/>
            <person name="Mondo S."/>
            <person name="Pangilinan J."/>
            <person name="Riley R."/>
            <person name="LaButti K."/>
            <person name="Andreopoulos B."/>
            <person name="Lipzen A."/>
            <person name="Chen C."/>
            <person name="Yanf M."/>
            <person name="Daum C."/>
            <person name="Ng V."/>
            <person name="Clum A."/>
            <person name="Steindorff A."/>
            <person name="Ohm R."/>
            <person name="Martin F."/>
            <person name="Silar P."/>
            <person name="Natvig D."/>
            <person name="Lalanne C."/>
            <person name="Gautier V."/>
            <person name="Ament-velasquez S.L."/>
            <person name="Kruys A."/>
            <person name="Hutchinson M.I."/>
            <person name="Powell A.J."/>
            <person name="Barry K."/>
            <person name="Miller A.N."/>
            <person name="Grigoriev I.V."/>
            <person name="Debuchy R."/>
            <person name="Gladieux P."/>
            <person name="Thoren M.H."/>
            <person name="Johannesson H."/>
        </authorList>
    </citation>
    <scope>NUCLEOTIDE SEQUENCE</scope>
    <source>
        <strain evidence="2">SMH2392-1A</strain>
    </source>
</reference>
<gene>
    <name evidence="2" type="ORF">B0T26DRAFT_787457</name>
</gene>
<evidence type="ECO:0000259" key="1">
    <source>
        <dbReference type="Pfam" id="PF06985"/>
    </source>
</evidence>
<evidence type="ECO:0000313" key="3">
    <source>
        <dbReference type="Proteomes" id="UP001172101"/>
    </source>
</evidence>
<feature type="domain" description="Heterokaryon incompatibility" evidence="1">
    <location>
        <begin position="3"/>
        <end position="130"/>
    </location>
</feature>
<name>A0AA40A6F1_9PEZI</name>
<proteinExistence type="predicted"/>
<dbReference type="InterPro" id="IPR010730">
    <property type="entry name" value="HET"/>
</dbReference>
<sequence>VNGCPCLINSNLHAALTELRREDEERIVWIDVICINQEDVVEKSIHVPLMHHVYQRASRVVIWLGRPSQDSDEAMTHVDILLQERTIGGFISRLACGDAAAEQQKPSIMLQPFARLFGRPWWTRMWVLQEVYHASNAIVMCGKAARP</sequence>
<protein>
    <submittedName>
        <fullName evidence="2">Heterokaryon incompatibility</fullName>
    </submittedName>
</protein>
<dbReference type="GeneID" id="85330062"/>
<dbReference type="RefSeq" id="XP_060293475.1">
    <property type="nucleotide sequence ID" value="XM_060446792.1"/>
</dbReference>
<dbReference type="PANTHER" id="PTHR24148">
    <property type="entry name" value="ANKYRIN REPEAT DOMAIN-CONTAINING PROTEIN 39 HOMOLOG-RELATED"/>
    <property type="match status" value="1"/>
</dbReference>
<dbReference type="PANTHER" id="PTHR24148:SF73">
    <property type="entry name" value="HET DOMAIN PROTEIN (AFU_ORTHOLOGUE AFUA_8G01020)"/>
    <property type="match status" value="1"/>
</dbReference>
<dbReference type="EMBL" id="JAUIRO010000006">
    <property type="protein sequence ID" value="KAK0710171.1"/>
    <property type="molecule type" value="Genomic_DNA"/>
</dbReference>
<comment type="caution">
    <text evidence="2">The sequence shown here is derived from an EMBL/GenBank/DDBJ whole genome shotgun (WGS) entry which is preliminary data.</text>
</comment>
<dbReference type="AlphaFoldDB" id="A0AA40A6F1"/>
<keyword evidence="3" id="KW-1185">Reference proteome</keyword>
<dbReference type="Proteomes" id="UP001172101">
    <property type="component" value="Unassembled WGS sequence"/>
</dbReference>